<organism evidence="9">
    <name type="scientific">Thelazia callipaeda</name>
    <name type="common">Oriental eyeworm</name>
    <name type="synonym">Parasitic nematode</name>
    <dbReference type="NCBI Taxonomy" id="103827"/>
    <lineage>
        <taxon>Eukaryota</taxon>
        <taxon>Metazoa</taxon>
        <taxon>Ecdysozoa</taxon>
        <taxon>Nematoda</taxon>
        <taxon>Chromadorea</taxon>
        <taxon>Rhabditida</taxon>
        <taxon>Spirurina</taxon>
        <taxon>Spiruromorpha</taxon>
        <taxon>Thelazioidea</taxon>
        <taxon>Thelaziidae</taxon>
        <taxon>Thelazia</taxon>
    </lineage>
</organism>
<evidence type="ECO:0000256" key="5">
    <source>
        <dbReference type="ARBA" id="ARBA00035381"/>
    </source>
</evidence>
<evidence type="ECO:0000313" key="7">
    <source>
        <dbReference type="EMBL" id="VDM99591.1"/>
    </source>
</evidence>
<evidence type="ECO:0000313" key="8">
    <source>
        <dbReference type="Proteomes" id="UP000276776"/>
    </source>
</evidence>
<name>A0A0N5CSM6_THECL</name>
<evidence type="ECO:0000256" key="1">
    <source>
        <dbReference type="ARBA" id="ARBA00010605"/>
    </source>
</evidence>
<evidence type="ECO:0000256" key="3">
    <source>
        <dbReference type="ARBA" id="ARBA00023274"/>
    </source>
</evidence>
<dbReference type="Proteomes" id="UP000276776">
    <property type="component" value="Unassembled WGS sequence"/>
</dbReference>
<dbReference type="WBParaSite" id="TCLT_0000322901-mRNA-1">
    <property type="protein sequence ID" value="TCLT_0000322901-mRNA-1"/>
    <property type="gene ID" value="TCLT_0000322901"/>
</dbReference>
<dbReference type="InterPro" id="IPR020070">
    <property type="entry name" value="Ribosomal_bL9_N"/>
</dbReference>
<accession>A0A0N5CSM6</accession>
<dbReference type="Gene3D" id="3.40.5.10">
    <property type="entry name" value="Ribosomal protein L9, N-terminal domain"/>
    <property type="match status" value="1"/>
</dbReference>
<dbReference type="GO" id="GO:0003735">
    <property type="term" value="F:structural constituent of ribosome"/>
    <property type="evidence" value="ECO:0007669"/>
    <property type="project" value="InterPro"/>
</dbReference>
<dbReference type="OMA" id="VALENNW"/>
<proteinExistence type="inferred from homology"/>
<evidence type="ECO:0000259" key="6">
    <source>
        <dbReference type="Pfam" id="PF01281"/>
    </source>
</evidence>
<feature type="domain" description="Ribosomal protein L9" evidence="6">
    <location>
        <begin position="69"/>
        <end position="113"/>
    </location>
</feature>
<dbReference type="GO" id="GO:0005840">
    <property type="term" value="C:ribosome"/>
    <property type="evidence" value="ECO:0007669"/>
    <property type="project" value="UniProtKB-KW"/>
</dbReference>
<dbReference type="InterPro" id="IPR000244">
    <property type="entry name" value="Ribosomal_bL9"/>
</dbReference>
<reference evidence="9" key="1">
    <citation type="submission" date="2017-02" db="UniProtKB">
        <authorList>
            <consortium name="WormBaseParasite"/>
        </authorList>
    </citation>
    <scope>IDENTIFICATION</scope>
</reference>
<gene>
    <name evidence="7" type="ORF">TCLT_LOCUS3227</name>
</gene>
<comment type="similarity">
    <text evidence="1">Belongs to the bacterial ribosomal protein bL9 family.</text>
</comment>
<dbReference type="PANTHER" id="PTHR21368">
    <property type="entry name" value="50S RIBOSOMAL PROTEIN L9"/>
    <property type="match status" value="1"/>
</dbReference>
<dbReference type="AlphaFoldDB" id="A0A0N5CSM6"/>
<dbReference type="GO" id="GO:1990904">
    <property type="term" value="C:ribonucleoprotein complex"/>
    <property type="evidence" value="ECO:0007669"/>
    <property type="project" value="UniProtKB-KW"/>
</dbReference>
<keyword evidence="2" id="KW-0689">Ribosomal protein</keyword>
<dbReference type="InterPro" id="IPR009027">
    <property type="entry name" value="Ribosomal_bL9/RNase_H1_N"/>
</dbReference>
<keyword evidence="3" id="KW-0687">Ribonucleoprotein</keyword>
<dbReference type="GO" id="GO:0006412">
    <property type="term" value="P:translation"/>
    <property type="evidence" value="ECO:0007669"/>
    <property type="project" value="InterPro"/>
</dbReference>
<keyword evidence="8" id="KW-1185">Reference proteome</keyword>
<dbReference type="STRING" id="103827.A0A0N5CSM6"/>
<dbReference type="OrthoDB" id="5555409at2759"/>
<dbReference type="Pfam" id="PF01281">
    <property type="entry name" value="Ribosomal_L9_N"/>
    <property type="match status" value="1"/>
</dbReference>
<protein>
    <recommendedName>
        <fullName evidence="4">Large ribosomal subunit protein bL9m</fullName>
    </recommendedName>
    <alternativeName>
        <fullName evidence="5">39S ribosomal protein L9, mitochondrial</fullName>
    </alternativeName>
</protein>
<evidence type="ECO:0000256" key="4">
    <source>
        <dbReference type="ARBA" id="ARBA00035194"/>
    </source>
</evidence>
<reference evidence="7 8" key="2">
    <citation type="submission" date="2018-11" db="EMBL/GenBank/DDBJ databases">
        <authorList>
            <consortium name="Pathogen Informatics"/>
        </authorList>
    </citation>
    <scope>NUCLEOTIDE SEQUENCE [LARGE SCALE GENOMIC DNA]</scope>
</reference>
<evidence type="ECO:0000313" key="9">
    <source>
        <dbReference type="WBParaSite" id="TCLT_0000322901-mRNA-1"/>
    </source>
</evidence>
<dbReference type="InterPro" id="IPR036935">
    <property type="entry name" value="Ribosomal_bL9_N_sf"/>
</dbReference>
<evidence type="ECO:0000256" key="2">
    <source>
        <dbReference type="ARBA" id="ARBA00022980"/>
    </source>
</evidence>
<dbReference type="SUPFAM" id="SSF55658">
    <property type="entry name" value="L9 N-domain-like"/>
    <property type="match status" value="1"/>
</dbReference>
<sequence>MFSFPLCRLLANFSNNIALQNRFTWVLRRVIAPEPTQPGCIQRNPAEHPDLMKYEVVEHEDFKPVGPLKVILLKDVEGIGNQFDVVEVDRKLARLDLLLTQKAAYASPFNLQYYGEMKEKMKDELAKRIRIPYDYVLLGRDLIKRVIPLRVSMEKPWLLDRLIIKTSLRQEGIEIVDDMIFLEQLNLRGPNIELEARLLRFYVVVCHQYIVPMIGRICHTSSDESKQACFVLYPEKIGIPNAESLRKYGIEEEKPYFAPEPEILEDFDVVGLMRQRRQEINKKDDLHARK</sequence>
<dbReference type="EMBL" id="UYYF01001145">
    <property type="protein sequence ID" value="VDM99591.1"/>
    <property type="molecule type" value="Genomic_DNA"/>
</dbReference>